<dbReference type="InterPro" id="IPR050127">
    <property type="entry name" value="Serine_Proteases_S1"/>
</dbReference>
<dbReference type="GO" id="GO:0005615">
    <property type="term" value="C:extracellular space"/>
    <property type="evidence" value="ECO:0007669"/>
    <property type="project" value="TreeGrafter"/>
</dbReference>
<evidence type="ECO:0000256" key="7">
    <source>
        <dbReference type="ARBA" id="ARBA00036320"/>
    </source>
</evidence>
<evidence type="ECO:0000256" key="6">
    <source>
        <dbReference type="ARBA" id="ARBA00024195"/>
    </source>
</evidence>
<dbReference type="InterPro" id="IPR033116">
    <property type="entry name" value="TRYPSIN_SER"/>
</dbReference>
<evidence type="ECO:0000256" key="4">
    <source>
        <dbReference type="ARBA" id="ARBA00022825"/>
    </source>
</evidence>
<dbReference type="SMART" id="SM00020">
    <property type="entry name" value="Tryp_SPc"/>
    <property type="match status" value="1"/>
</dbReference>
<reference evidence="10" key="2">
    <citation type="submission" date="2025-09" db="UniProtKB">
        <authorList>
            <consortium name="Ensembl"/>
        </authorList>
    </citation>
    <scope>IDENTIFICATION</scope>
</reference>
<evidence type="ECO:0000256" key="5">
    <source>
        <dbReference type="ARBA" id="ARBA00023157"/>
    </source>
</evidence>
<dbReference type="PANTHER" id="PTHR24264">
    <property type="entry name" value="TRYPSIN-RELATED"/>
    <property type="match status" value="1"/>
</dbReference>
<evidence type="ECO:0000313" key="11">
    <source>
        <dbReference type="Proteomes" id="UP000261520"/>
    </source>
</evidence>
<dbReference type="InterPro" id="IPR001254">
    <property type="entry name" value="Trypsin_dom"/>
</dbReference>
<evidence type="ECO:0000256" key="8">
    <source>
        <dbReference type="ARBA" id="ARBA00038868"/>
    </source>
</evidence>
<dbReference type="Pfam" id="PF00089">
    <property type="entry name" value="Trypsin"/>
    <property type="match status" value="1"/>
</dbReference>
<keyword evidence="11" id="KW-1185">Reference proteome</keyword>
<reference evidence="10" key="1">
    <citation type="submission" date="2025-08" db="UniProtKB">
        <authorList>
            <consortium name="Ensembl"/>
        </authorList>
    </citation>
    <scope>IDENTIFICATION</scope>
</reference>
<dbReference type="STRING" id="409849.ENSPMGP00000011642"/>
<feature type="domain" description="Peptidase S1" evidence="9">
    <location>
        <begin position="9"/>
        <end position="101"/>
    </location>
</feature>
<dbReference type="EC" id="3.4.21.4" evidence="8"/>
<dbReference type="FunFam" id="2.40.10.10:FF:000002">
    <property type="entry name" value="Transmembrane protease serine"/>
    <property type="match status" value="1"/>
</dbReference>
<evidence type="ECO:0000259" key="9">
    <source>
        <dbReference type="PROSITE" id="PS50240"/>
    </source>
</evidence>
<comment type="catalytic activity">
    <reaction evidence="7">
        <text>Preferential cleavage: Arg-|-Xaa, Lys-|-Xaa.</text>
        <dbReference type="EC" id="3.4.21.4"/>
    </reaction>
</comment>
<keyword evidence="3" id="KW-0378">Hydrolase</keyword>
<dbReference type="SUPFAM" id="SSF50494">
    <property type="entry name" value="Trypsin-like serine proteases"/>
    <property type="match status" value="1"/>
</dbReference>
<dbReference type="GO" id="GO:0005791">
    <property type="term" value="C:rough endoplasmic reticulum"/>
    <property type="evidence" value="ECO:0007669"/>
    <property type="project" value="TreeGrafter"/>
</dbReference>
<keyword evidence="4" id="KW-0720">Serine protease</keyword>
<keyword evidence="5" id="KW-1015">Disulfide bond</keyword>
<dbReference type="PROSITE" id="PS50240">
    <property type="entry name" value="TRYPSIN_DOM"/>
    <property type="match status" value="1"/>
</dbReference>
<evidence type="ECO:0000256" key="3">
    <source>
        <dbReference type="ARBA" id="ARBA00022801"/>
    </source>
</evidence>
<sequence>KPTIDKIGLRDVRVMIIDTEVCNSPRGYGGSVTKNMLCAGHLKGGKDSCQGDSGGPLVCENNGIWTLAGITSWGSGCGEMNTPGVYTRVTSVLPWISSTMMV</sequence>
<evidence type="ECO:0000256" key="1">
    <source>
        <dbReference type="ARBA" id="ARBA00004239"/>
    </source>
</evidence>
<dbReference type="PROSITE" id="PS00135">
    <property type="entry name" value="TRYPSIN_SER"/>
    <property type="match status" value="1"/>
</dbReference>
<dbReference type="GO" id="GO:0004252">
    <property type="term" value="F:serine-type endopeptidase activity"/>
    <property type="evidence" value="ECO:0007669"/>
    <property type="project" value="UniProtKB-EC"/>
</dbReference>
<dbReference type="Proteomes" id="UP000261520">
    <property type="component" value="Unplaced"/>
</dbReference>
<dbReference type="GO" id="GO:0007596">
    <property type="term" value="P:blood coagulation"/>
    <property type="evidence" value="ECO:0007669"/>
    <property type="project" value="TreeGrafter"/>
</dbReference>
<dbReference type="GO" id="GO:0031638">
    <property type="term" value="P:zymogen activation"/>
    <property type="evidence" value="ECO:0007669"/>
    <property type="project" value="TreeGrafter"/>
</dbReference>
<comment type="subcellular location">
    <subcellularLocation>
        <location evidence="1">Secreted</location>
        <location evidence="1">Extracellular space</location>
    </subcellularLocation>
</comment>
<comment type="similarity">
    <text evidence="6">Belongs to the peptidase S1 family. CLIP subfamily.</text>
</comment>
<proteinExistence type="inferred from homology"/>
<dbReference type="AlphaFoldDB" id="A0A3B4A3L7"/>
<dbReference type="PANTHER" id="PTHR24264:SF46">
    <property type="entry name" value="COAGULATION FACTOR XII"/>
    <property type="match status" value="1"/>
</dbReference>
<dbReference type="InterPro" id="IPR043504">
    <property type="entry name" value="Peptidase_S1_PA_chymotrypsin"/>
</dbReference>
<protein>
    <recommendedName>
        <fullName evidence="8">trypsin</fullName>
        <ecNumber evidence="8">3.4.21.4</ecNumber>
    </recommendedName>
</protein>
<name>A0A3B4A3L7_9GOBI</name>
<evidence type="ECO:0000256" key="2">
    <source>
        <dbReference type="ARBA" id="ARBA00022670"/>
    </source>
</evidence>
<dbReference type="Gene3D" id="2.40.10.10">
    <property type="entry name" value="Trypsin-like serine proteases"/>
    <property type="match status" value="1"/>
</dbReference>
<evidence type="ECO:0000313" key="10">
    <source>
        <dbReference type="Ensembl" id="ENSPMGP00000011642.1"/>
    </source>
</evidence>
<dbReference type="CDD" id="cd00190">
    <property type="entry name" value="Tryp_SPc"/>
    <property type="match status" value="1"/>
</dbReference>
<organism evidence="10 11">
    <name type="scientific">Periophthalmus magnuspinnatus</name>
    <dbReference type="NCBI Taxonomy" id="409849"/>
    <lineage>
        <taxon>Eukaryota</taxon>
        <taxon>Metazoa</taxon>
        <taxon>Chordata</taxon>
        <taxon>Craniata</taxon>
        <taxon>Vertebrata</taxon>
        <taxon>Euteleostomi</taxon>
        <taxon>Actinopterygii</taxon>
        <taxon>Neopterygii</taxon>
        <taxon>Teleostei</taxon>
        <taxon>Neoteleostei</taxon>
        <taxon>Acanthomorphata</taxon>
        <taxon>Gobiaria</taxon>
        <taxon>Gobiiformes</taxon>
        <taxon>Gobioidei</taxon>
        <taxon>Gobiidae</taxon>
        <taxon>Oxudercinae</taxon>
        <taxon>Periophthalmus</taxon>
    </lineage>
</organism>
<accession>A0A3B4A3L7</accession>
<keyword evidence="2" id="KW-0645">Protease</keyword>
<dbReference type="InterPro" id="IPR009003">
    <property type="entry name" value="Peptidase_S1_PA"/>
</dbReference>
<dbReference type="Ensembl" id="ENSPMGT00000012425.1">
    <property type="protein sequence ID" value="ENSPMGP00000011642.1"/>
    <property type="gene ID" value="ENSPMGG00000009644.1"/>
</dbReference>